<dbReference type="AlphaFoldDB" id="A0A2G5TBY8"/>
<evidence type="ECO:0000256" key="2">
    <source>
        <dbReference type="SAM" id="MobiDB-lite"/>
    </source>
</evidence>
<comment type="caution">
    <text evidence="3">The sequence shown here is derived from an EMBL/GenBank/DDBJ whole genome shotgun (WGS) entry which is preliminary data.</text>
</comment>
<accession>A0A2G5TBY8</accession>
<proteinExistence type="predicted"/>
<gene>
    <name evidence="3" type="primary">Cnig_chr_V.g17969</name>
    <name evidence="3" type="ORF">B9Z55_017969</name>
</gene>
<feature type="region of interest" description="Disordered" evidence="2">
    <location>
        <begin position="103"/>
        <end position="143"/>
    </location>
</feature>
<protein>
    <submittedName>
        <fullName evidence="3">Uncharacterized protein</fullName>
    </submittedName>
</protein>
<dbReference type="Proteomes" id="UP000230233">
    <property type="component" value="Chromosome V"/>
</dbReference>
<sequence>MSKTDEKLVDEEPKDEQTAKFLHKLAENGKERKLPDCLVAHYEKQAWEACKSDEKHRCCAKCGMPPPPPIEKKLEIPPTKICRNCEHVNEKDIGLEKEIREKSKKEETLKKQEQRKSLKRVAEKEEEVRQPPRQMPRKVVPQVAKMERERAAARQKAAEQARLQTLQKSNNQKKKAKLVVEKEPEFLQKLFGIGANPI</sequence>
<evidence type="ECO:0000313" key="3">
    <source>
        <dbReference type="EMBL" id="PIC24782.1"/>
    </source>
</evidence>
<dbReference type="OrthoDB" id="5855757at2759"/>
<reference evidence="4" key="1">
    <citation type="submission" date="2017-10" db="EMBL/GenBank/DDBJ databases">
        <title>Rapid genome shrinkage in a self-fertile nematode reveals novel sperm competition proteins.</title>
        <authorList>
            <person name="Yin D."/>
            <person name="Schwarz E.M."/>
            <person name="Thomas C.G."/>
            <person name="Felde R.L."/>
            <person name="Korf I.F."/>
            <person name="Cutter A.D."/>
            <person name="Schartner C.M."/>
            <person name="Ralston E.J."/>
            <person name="Meyer B.J."/>
            <person name="Haag E.S."/>
        </authorList>
    </citation>
    <scope>NUCLEOTIDE SEQUENCE [LARGE SCALE GENOMIC DNA]</scope>
    <source>
        <strain evidence="4">JU1422</strain>
    </source>
</reference>
<evidence type="ECO:0000313" key="4">
    <source>
        <dbReference type="Proteomes" id="UP000230233"/>
    </source>
</evidence>
<organism evidence="3 4">
    <name type="scientific">Caenorhabditis nigoni</name>
    <dbReference type="NCBI Taxonomy" id="1611254"/>
    <lineage>
        <taxon>Eukaryota</taxon>
        <taxon>Metazoa</taxon>
        <taxon>Ecdysozoa</taxon>
        <taxon>Nematoda</taxon>
        <taxon>Chromadorea</taxon>
        <taxon>Rhabditida</taxon>
        <taxon>Rhabditina</taxon>
        <taxon>Rhabditomorpha</taxon>
        <taxon>Rhabditoidea</taxon>
        <taxon>Rhabditidae</taxon>
        <taxon>Peloderinae</taxon>
        <taxon>Caenorhabditis</taxon>
    </lineage>
</organism>
<dbReference type="EMBL" id="PDUG01000005">
    <property type="protein sequence ID" value="PIC24782.1"/>
    <property type="molecule type" value="Genomic_DNA"/>
</dbReference>
<feature type="compositionally biased region" description="Basic and acidic residues" evidence="2">
    <location>
        <begin position="103"/>
        <end position="130"/>
    </location>
</feature>
<keyword evidence="1" id="KW-0175">Coiled coil</keyword>
<evidence type="ECO:0000256" key="1">
    <source>
        <dbReference type="SAM" id="Coils"/>
    </source>
</evidence>
<feature type="coiled-coil region" evidence="1">
    <location>
        <begin position="143"/>
        <end position="176"/>
    </location>
</feature>
<keyword evidence="4" id="KW-1185">Reference proteome</keyword>
<name>A0A2G5TBY8_9PELO</name>